<proteinExistence type="predicted"/>
<feature type="non-terminal residue" evidence="2">
    <location>
        <position position="67"/>
    </location>
</feature>
<sequence length="67" mass="6976">MLKKQVGCLIVCSIFLFVSCSSQNSGSNKVDQKEPAAEQPIPDENIGGDTHTGGCILATPAGEVPED</sequence>
<dbReference type="PROSITE" id="PS51257">
    <property type="entry name" value="PROKAR_LIPOPROTEIN"/>
    <property type="match status" value="1"/>
</dbReference>
<reference evidence="2" key="1">
    <citation type="journal article" date="2014" name="Front. Microbiol.">
        <title>High frequency of phylogenetically diverse reductive dehalogenase-homologous genes in deep subseafloor sedimentary metagenomes.</title>
        <authorList>
            <person name="Kawai M."/>
            <person name="Futagami T."/>
            <person name="Toyoda A."/>
            <person name="Takaki Y."/>
            <person name="Nishi S."/>
            <person name="Hori S."/>
            <person name="Arai W."/>
            <person name="Tsubouchi T."/>
            <person name="Morono Y."/>
            <person name="Uchiyama I."/>
            <person name="Ito T."/>
            <person name="Fujiyama A."/>
            <person name="Inagaki F."/>
            <person name="Takami H."/>
        </authorList>
    </citation>
    <scope>NUCLEOTIDE SEQUENCE</scope>
    <source>
        <strain evidence="2">Expedition CK06-06</strain>
    </source>
</reference>
<evidence type="ECO:0000313" key="2">
    <source>
        <dbReference type="EMBL" id="GAG96017.1"/>
    </source>
</evidence>
<name>X1CST7_9ZZZZ</name>
<organism evidence="2">
    <name type="scientific">marine sediment metagenome</name>
    <dbReference type="NCBI Taxonomy" id="412755"/>
    <lineage>
        <taxon>unclassified sequences</taxon>
        <taxon>metagenomes</taxon>
        <taxon>ecological metagenomes</taxon>
    </lineage>
</organism>
<dbReference type="EMBL" id="BART01025042">
    <property type="protein sequence ID" value="GAG96017.1"/>
    <property type="molecule type" value="Genomic_DNA"/>
</dbReference>
<protein>
    <submittedName>
        <fullName evidence="2">Uncharacterized protein</fullName>
    </submittedName>
</protein>
<gene>
    <name evidence="2" type="ORF">S01H4_45042</name>
</gene>
<dbReference type="AlphaFoldDB" id="X1CST7"/>
<accession>X1CST7</accession>
<comment type="caution">
    <text evidence="2">The sequence shown here is derived from an EMBL/GenBank/DDBJ whole genome shotgun (WGS) entry which is preliminary data.</text>
</comment>
<feature type="region of interest" description="Disordered" evidence="1">
    <location>
        <begin position="23"/>
        <end position="67"/>
    </location>
</feature>
<evidence type="ECO:0000256" key="1">
    <source>
        <dbReference type="SAM" id="MobiDB-lite"/>
    </source>
</evidence>